<gene>
    <name evidence="2" type="ORF">LK07_28800</name>
</gene>
<dbReference type="KEGG" id="splu:LK06_027630"/>
<organism evidence="2 3">
    <name type="scientific">Streptomyces pluripotens</name>
    <dbReference type="NCBI Taxonomy" id="1355015"/>
    <lineage>
        <taxon>Bacteria</taxon>
        <taxon>Bacillati</taxon>
        <taxon>Actinomycetota</taxon>
        <taxon>Actinomycetes</taxon>
        <taxon>Kitasatosporales</taxon>
        <taxon>Streptomycetaceae</taxon>
        <taxon>Streptomyces</taxon>
    </lineage>
</organism>
<dbReference type="Proteomes" id="UP000031501">
    <property type="component" value="Chromosome"/>
</dbReference>
<reference evidence="2 3" key="1">
    <citation type="submission" date="2017-07" db="EMBL/GenBank/DDBJ databases">
        <title>Genome sequence of Streptomyces pluripotens MUSC 137T.</title>
        <authorList>
            <person name="Ser H.-L."/>
            <person name="Lee L.-H."/>
        </authorList>
    </citation>
    <scope>NUCLEOTIDE SEQUENCE [LARGE SCALE GENOMIC DNA]</scope>
    <source>
        <strain evidence="2 3">MUSC 137</strain>
    </source>
</reference>
<protein>
    <submittedName>
        <fullName evidence="2">Uncharacterized protein</fullName>
    </submittedName>
</protein>
<evidence type="ECO:0000256" key="1">
    <source>
        <dbReference type="SAM" id="MobiDB-lite"/>
    </source>
</evidence>
<feature type="compositionally biased region" description="Acidic residues" evidence="1">
    <location>
        <begin position="248"/>
        <end position="261"/>
    </location>
</feature>
<feature type="region of interest" description="Disordered" evidence="1">
    <location>
        <begin position="241"/>
        <end position="261"/>
    </location>
</feature>
<dbReference type="EMBL" id="CP022433">
    <property type="protein sequence ID" value="ASN27372.1"/>
    <property type="molecule type" value="Genomic_DNA"/>
</dbReference>
<feature type="region of interest" description="Disordered" evidence="1">
    <location>
        <begin position="1"/>
        <end position="39"/>
    </location>
</feature>
<dbReference type="AlphaFoldDB" id="A0A221P5E7"/>
<accession>A0A221P5E7</accession>
<dbReference type="OrthoDB" id="5476461at2"/>
<evidence type="ECO:0000313" key="2">
    <source>
        <dbReference type="EMBL" id="ASN27372.1"/>
    </source>
</evidence>
<proteinExistence type="predicted"/>
<dbReference type="RefSeq" id="WP_043408207.1">
    <property type="nucleotide sequence ID" value="NZ_CP021080.1"/>
</dbReference>
<name>A0A221P5E7_9ACTN</name>
<sequence>MALGETVGLWPGTGVHKGTIAPHPAPAVHEVQPPSAPPTHRAAVADLALWASGARPHPAAHGVEVLPGSARPGSAPLDAAREWQHLGRHSEAARSARRALWTGAEPERAEALRILAVALWQGPEPASAALFRLRTLWAEHSDGHPAARLALAGPLAVLYGMRERWTEARAALAVTRAATAELDPAGGTVLLPLLTAEVESLAGRYQRSVRLRREAADAAALLGLDRIREAAARAVVRRLGEAARPEAETETETAGETETDGAAEALASADRAVRAAAATDSPVAEALARLERAEALRLSGRPLDARRDVCLAGLCFARKGHVPGVSRAAARHAALASPDRTRS</sequence>
<evidence type="ECO:0000313" key="3">
    <source>
        <dbReference type="Proteomes" id="UP000031501"/>
    </source>
</evidence>
<keyword evidence="3" id="KW-1185">Reference proteome</keyword>